<dbReference type="GO" id="GO:0006508">
    <property type="term" value="P:proteolysis"/>
    <property type="evidence" value="ECO:0007669"/>
    <property type="project" value="UniProtKB-KW"/>
</dbReference>
<feature type="region of interest" description="Disordered" evidence="1">
    <location>
        <begin position="192"/>
        <end position="212"/>
    </location>
</feature>
<proteinExistence type="predicted"/>
<accession>A0A976UB38</accession>
<dbReference type="GO" id="GO:0008233">
    <property type="term" value="F:peptidase activity"/>
    <property type="evidence" value="ECO:0007669"/>
    <property type="project" value="UniProtKB-KW"/>
</dbReference>
<name>A0A976UB38_9CAUD</name>
<evidence type="ECO:0000313" key="2">
    <source>
        <dbReference type="EMBL" id="UVF62615.1"/>
    </source>
</evidence>
<keyword evidence="2" id="KW-0645">Protease</keyword>
<feature type="region of interest" description="Disordered" evidence="1">
    <location>
        <begin position="292"/>
        <end position="311"/>
    </location>
</feature>
<evidence type="ECO:0000256" key="1">
    <source>
        <dbReference type="SAM" id="MobiDB-lite"/>
    </source>
</evidence>
<keyword evidence="2" id="KW-0378">Hydrolase</keyword>
<organism evidence="2">
    <name type="scientific">Yangshan Harbor Nitrososphaeria virus</name>
    <dbReference type="NCBI Taxonomy" id="2969597"/>
    <lineage>
        <taxon>Viruses</taxon>
        <taxon>Duplodnaviria</taxon>
        <taxon>Heunggongvirae</taxon>
        <taxon>Uroviricota</taxon>
        <taxon>Caudoviricetes</taxon>
    </lineage>
</organism>
<reference evidence="2" key="1">
    <citation type="submission" date="2022-05" db="EMBL/GenBank/DDBJ databases">
        <title>Diverse viruses of marine archaea discovered using metagenomics.</title>
        <authorList>
            <person name="Zhou Y."/>
        </authorList>
    </citation>
    <scope>NUCLEOTIDE SEQUENCE</scope>
    <source>
        <strain evidence="2">YSH_354833</strain>
    </source>
</reference>
<sequence>MAERIAGIALMPRESRNGVYYDVEELKKFDGKQVPLRVEHDKDTHIGEVTFEFDQVKSQVMYEAEVFDTEWQKRLDGGGYQVSIGASVLEQRELCDEVKAKCLNAPVLNEILELSVVKVPGIPESTLTVIESDTIQYIKIMNEEPTLITSIKDNGQNQTMTTDIKSEKITENVEEKVKVTIETDGEVEVEKPTEAVPAKEEAPVETPKETTENIAERIEKSNDKTLKAVIETVKDAWTPKSEVAEAAESQGYVEEAYTEESAKQFLDKVFETGYGRMVIDKEGWIESNTGLEQPNGTGSVHEAVSTSGTIPGVKQTSGISIQLGSKTAKPVRQFGKFQAIPTGQNTARFYRITVPDAGAITESTSSDITATTHTLTSIDVTCSVRGWRQTVLKSELEDYPGSFLNALRETARLEAVRDEHKLIVEDLAGTDHDYGGVTTAPYHISGTDGSAVGDTAAEDATGEFDEDGITFAKRYLEELGQDTSPGKLVAFISPRAFESLITSSSLSEYTMVGNAGITRLGQLERLYGVDIVVSNEIKSDVSNSYRNLVCVKGAAFGLCSQRNMEIEFQKQIAGQYWDIVWTHRIGVDILDPNTYVIVSSKQD</sequence>
<protein>
    <submittedName>
        <fullName evidence="2">Prohead protease</fullName>
    </submittedName>
</protein>
<dbReference type="EMBL" id="ON649703">
    <property type="protein sequence ID" value="UVF62615.1"/>
    <property type="molecule type" value="Genomic_DNA"/>
</dbReference>